<feature type="region of interest" description="Disordered" evidence="1">
    <location>
        <begin position="1"/>
        <end position="21"/>
    </location>
</feature>
<gene>
    <name evidence="2" type="ORF">SAMN05216298_3173</name>
</gene>
<proteinExistence type="predicted"/>
<evidence type="ECO:0000313" key="2">
    <source>
        <dbReference type="EMBL" id="SDL23055.1"/>
    </source>
</evidence>
<keyword evidence="3" id="KW-1185">Reference proteome</keyword>
<reference evidence="3" key="1">
    <citation type="submission" date="2016-10" db="EMBL/GenBank/DDBJ databases">
        <authorList>
            <person name="Varghese N."/>
            <person name="Submissions S."/>
        </authorList>
    </citation>
    <scope>NUCLEOTIDE SEQUENCE [LARGE SCALE GENOMIC DNA]</scope>
    <source>
        <strain evidence="3">CGMCC 4.3147</strain>
    </source>
</reference>
<sequence length="98" mass="11072">MKPNARDGELEPPHPLKGTITSSLLSGRWQTYISTIYSPETETFTLDFRDGTPALHYSAPAQTRETVIGAFLSYLAGDNRWKTAAEWKRDTHYELIQG</sequence>
<feature type="compositionally biased region" description="Basic and acidic residues" evidence="1">
    <location>
        <begin position="1"/>
        <end position="14"/>
    </location>
</feature>
<dbReference type="Proteomes" id="UP000198662">
    <property type="component" value="Unassembled WGS sequence"/>
</dbReference>
<name>A0A1G9IDE1_9ACTN</name>
<evidence type="ECO:0000256" key="1">
    <source>
        <dbReference type="SAM" id="MobiDB-lite"/>
    </source>
</evidence>
<dbReference type="EMBL" id="FNGF01000004">
    <property type="protein sequence ID" value="SDL23055.1"/>
    <property type="molecule type" value="Genomic_DNA"/>
</dbReference>
<dbReference type="AlphaFoldDB" id="A0A1G9IDE1"/>
<protein>
    <submittedName>
        <fullName evidence="2">Uncharacterized protein</fullName>
    </submittedName>
</protein>
<evidence type="ECO:0000313" key="3">
    <source>
        <dbReference type="Proteomes" id="UP000198662"/>
    </source>
</evidence>
<organism evidence="2 3">
    <name type="scientific">Glycomyces sambucus</name>
    <dbReference type="NCBI Taxonomy" id="380244"/>
    <lineage>
        <taxon>Bacteria</taxon>
        <taxon>Bacillati</taxon>
        <taxon>Actinomycetota</taxon>
        <taxon>Actinomycetes</taxon>
        <taxon>Glycomycetales</taxon>
        <taxon>Glycomycetaceae</taxon>
        <taxon>Glycomyces</taxon>
    </lineage>
</organism>
<accession>A0A1G9IDE1</accession>